<reference evidence="2 3" key="1">
    <citation type="submission" date="2016-09" db="EMBL/GenBank/DDBJ databases">
        <title>Alteromonas lipolytica, a new species isolated from sea water.</title>
        <authorList>
            <person name="Wu Y.-H."/>
            <person name="Cheng H."/>
            <person name="Xu X.-W."/>
        </authorList>
    </citation>
    <scope>NUCLEOTIDE SEQUENCE [LARGE SCALE GENOMIC DNA]</scope>
    <source>
        <strain evidence="2 3">JW12</strain>
    </source>
</reference>
<dbReference type="STRING" id="1856405.BFC17_14825"/>
<organism evidence="2 3">
    <name type="scientific">Alteromonas lipolytica</name>
    <dbReference type="NCBI Taxonomy" id="1856405"/>
    <lineage>
        <taxon>Bacteria</taxon>
        <taxon>Pseudomonadati</taxon>
        <taxon>Pseudomonadota</taxon>
        <taxon>Gammaproteobacteria</taxon>
        <taxon>Alteromonadales</taxon>
        <taxon>Alteromonadaceae</taxon>
        <taxon>Alteromonas/Salinimonas group</taxon>
        <taxon>Alteromonas</taxon>
    </lineage>
</organism>
<accession>A0A1E8FFX6</accession>
<dbReference type="RefSeq" id="WP_070175763.1">
    <property type="nucleotide sequence ID" value="NZ_BMJR01000001.1"/>
</dbReference>
<keyword evidence="3" id="KW-1185">Reference proteome</keyword>
<dbReference type="Proteomes" id="UP000176037">
    <property type="component" value="Unassembled WGS sequence"/>
</dbReference>
<evidence type="ECO:0000313" key="3">
    <source>
        <dbReference type="Proteomes" id="UP000176037"/>
    </source>
</evidence>
<gene>
    <name evidence="2" type="ORF">BFC17_14825</name>
</gene>
<dbReference type="OrthoDB" id="9806195at2"/>
<sequence>MIKTARTSHKWLMRFTGLQFILWALTGLYMVCMDIHFIHGESLTRAEAQTLPLSDIRFSLAELLQVYPDASNIELVTLLNQPVYRFRSASGQRRIHLISARSGLPQSEITANQASTIATAAYTGNGELVSVNPLISRDARGQLRPLWVVTFSDAASSTLYIEQQSGRIIRHRHNYWYLFDWMWRLHIMDYDDGENVANPLLLILSVAGLFAALSGALLLILRLTAHSVRSTS</sequence>
<dbReference type="EMBL" id="MJIC01000010">
    <property type="protein sequence ID" value="OFI34845.1"/>
    <property type="molecule type" value="Genomic_DNA"/>
</dbReference>
<evidence type="ECO:0000313" key="2">
    <source>
        <dbReference type="EMBL" id="OFI34845.1"/>
    </source>
</evidence>
<keyword evidence="1" id="KW-0812">Transmembrane</keyword>
<keyword evidence="1" id="KW-1133">Transmembrane helix</keyword>
<protein>
    <recommendedName>
        <fullName evidence="4">PepSY domain-containing protein</fullName>
    </recommendedName>
</protein>
<keyword evidence="1" id="KW-0472">Membrane</keyword>
<feature type="transmembrane region" description="Helical" evidence="1">
    <location>
        <begin position="200"/>
        <end position="221"/>
    </location>
</feature>
<comment type="caution">
    <text evidence="2">The sequence shown here is derived from an EMBL/GenBank/DDBJ whole genome shotgun (WGS) entry which is preliminary data.</text>
</comment>
<name>A0A1E8FFX6_9ALTE</name>
<feature type="transmembrane region" description="Helical" evidence="1">
    <location>
        <begin position="12"/>
        <end position="31"/>
    </location>
</feature>
<dbReference type="AlphaFoldDB" id="A0A1E8FFX6"/>
<evidence type="ECO:0008006" key="4">
    <source>
        <dbReference type="Google" id="ProtNLM"/>
    </source>
</evidence>
<evidence type="ECO:0000256" key="1">
    <source>
        <dbReference type="SAM" id="Phobius"/>
    </source>
</evidence>
<proteinExistence type="predicted"/>